<evidence type="ECO:0000313" key="1">
    <source>
        <dbReference type="EMBL" id="RDH43521.1"/>
    </source>
</evidence>
<accession>A0A4V1INF2</accession>
<gene>
    <name evidence="1" type="ORF">B9G39_08740</name>
</gene>
<keyword evidence="2" id="KW-1185">Reference proteome</keyword>
<organism evidence="1 2">
    <name type="scientific">Zooshikella ganghwensis</name>
    <dbReference type="NCBI Taxonomy" id="202772"/>
    <lineage>
        <taxon>Bacteria</taxon>
        <taxon>Pseudomonadati</taxon>
        <taxon>Pseudomonadota</taxon>
        <taxon>Gammaproteobacteria</taxon>
        <taxon>Oceanospirillales</taxon>
        <taxon>Zooshikellaceae</taxon>
        <taxon>Zooshikella</taxon>
    </lineage>
</organism>
<reference evidence="1 2" key="1">
    <citation type="submission" date="2017-04" db="EMBL/GenBank/DDBJ databases">
        <title>Draft genome sequence of Zooshikella ganghwensis VG4 isolated from Red Sea sediments.</title>
        <authorList>
            <person name="Rehman Z."/>
            <person name="Alam I."/>
            <person name="Kamau A."/>
            <person name="Bajic V."/>
            <person name="Leiknes T."/>
        </authorList>
    </citation>
    <scope>NUCLEOTIDE SEQUENCE [LARGE SCALE GENOMIC DNA]</scope>
    <source>
        <strain evidence="1 2">VG4</strain>
    </source>
</reference>
<sequence length="64" mass="7395">MLKKIIHVGYKSAGDDTKSMCICGDGRQVFFVYSLAFFTCQVHKKESYTHQKEFNLPTPVFFII</sequence>
<dbReference type="Proteomes" id="UP000257039">
    <property type="component" value="Unassembled WGS sequence"/>
</dbReference>
<proteinExistence type="predicted"/>
<name>A0A4V1INF2_9GAMM</name>
<dbReference type="EMBL" id="NDXW01000001">
    <property type="protein sequence ID" value="RDH43521.1"/>
    <property type="molecule type" value="Genomic_DNA"/>
</dbReference>
<dbReference type="AlphaFoldDB" id="A0A4V1INF2"/>
<evidence type="ECO:0000313" key="2">
    <source>
        <dbReference type="Proteomes" id="UP000257039"/>
    </source>
</evidence>
<protein>
    <submittedName>
        <fullName evidence="1">Uncharacterized protein</fullName>
    </submittedName>
</protein>
<comment type="caution">
    <text evidence="1">The sequence shown here is derived from an EMBL/GenBank/DDBJ whole genome shotgun (WGS) entry which is preliminary data.</text>
</comment>